<dbReference type="AlphaFoldDB" id="A0A8T2TDZ9"/>
<keyword evidence="2" id="KW-1185">Reference proteome</keyword>
<evidence type="ECO:0000313" key="1">
    <source>
        <dbReference type="EMBL" id="KAH7420790.1"/>
    </source>
</evidence>
<protein>
    <submittedName>
        <fullName evidence="1">Uncharacterized protein</fullName>
    </submittedName>
</protein>
<name>A0A8T2TDZ9_CERRI</name>
<accession>A0A8T2TDZ9</accession>
<comment type="caution">
    <text evidence="1">The sequence shown here is derived from an EMBL/GenBank/DDBJ whole genome shotgun (WGS) entry which is preliminary data.</text>
</comment>
<dbReference type="OrthoDB" id="1896842at2759"/>
<organism evidence="1 2">
    <name type="scientific">Ceratopteris richardii</name>
    <name type="common">Triangle waterfern</name>
    <dbReference type="NCBI Taxonomy" id="49495"/>
    <lineage>
        <taxon>Eukaryota</taxon>
        <taxon>Viridiplantae</taxon>
        <taxon>Streptophyta</taxon>
        <taxon>Embryophyta</taxon>
        <taxon>Tracheophyta</taxon>
        <taxon>Polypodiopsida</taxon>
        <taxon>Polypodiidae</taxon>
        <taxon>Polypodiales</taxon>
        <taxon>Pteridineae</taxon>
        <taxon>Pteridaceae</taxon>
        <taxon>Parkerioideae</taxon>
        <taxon>Ceratopteris</taxon>
    </lineage>
</organism>
<reference evidence="1" key="1">
    <citation type="submission" date="2021-08" db="EMBL/GenBank/DDBJ databases">
        <title>WGS assembly of Ceratopteris richardii.</title>
        <authorList>
            <person name="Marchant D.B."/>
            <person name="Chen G."/>
            <person name="Jenkins J."/>
            <person name="Shu S."/>
            <person name="Leebens-Mack J."/>
            <person name="Grimwood J."/>
            <person name="Schmutz J."/>
            <person name="Soltis P."/>
            <person name="Soltis D."/>
            <person name="Chen Z.-H."/>
        </authorList>
    </citation>
    <scope>NUCLEOTIDE SEQUENCE</scope>
    <source>
        <strain evidence="1">Whitten #5841</strain>
        <tissue evidence="1">Leaf</tissue>
    </source>
</reference>
<dbReference type="Proteomes" id="UP000825935">
    <property type="component" value="Chromosome 13"/>
</dbReference>
<dbReference type="EMBL" id="CM035418">
    <property type="protein sequence ID" value="KAH7420790.1"/>
    <property type="molecule type" value="Genomic_DNA"/>
</dbReference>
<sequence>MAINMNMASFIYRRAKDRLRYHLCTKSLDALAANVMASQQSDQLLQSQQIHLQPSSVDASFHNKGKKVFNLQDGAQQYREWQTVTEPPMERLQRAIDNISPRNLASAVGDMYSLVNLGDKLGDYIPSTQVFNLLQDEAQQYTDCQTVTEPSLKRLKRAIDNMSPRNLASAVEDMYSLVIQADKLDGSAYRAQSRAAIGEDLAQVTECRRHGGILSSLDGGRITKTAK</sequence>
<evidence type="ECO:0000313" key="2">
    <source>
        <dbReference type="Proteomes" id="UP000825935"/>
    </source>
</evidence>
<gene>
    <name evidence="1" type="ORF">KP509_13G022700</name>
</gene>
<proteinExistence type="predicted"/>